<feature type="domain" description="Ig-like" evidence="4">
    <location>
        <begin position="114"/>
        <end position="217"/>
    </location>
</feature>
<dbReference type="CDD" id="cd00098">
    <property type="entry name" value="IgC1"/>
    <property type="match status" value="1"/>
</dbReference>
<gene>
    <name evidence="5" type="ORF">NDU88_003780</name>
</gene>
<dbReference type="CDD" id="cd05768">
    <property type="entry name" value="IgC1_CH3_IgAGD_CH4_IgAEM"/>
    <property type="match status" value="1"/>
</dbReference>
<keyword evidence="2" id="KW-0393">Immunoglobulin domain</keyword>
<dbReference type="InterPro" id="IPR050380">
    <property type="entry name" value="Immune_Resp_Modulators"/>
</dbReference>
<dbReference type="PROSITE" id="PS00290">
    <property type="entry name" value="IG_MHC"/>
    <property type="match status" value="1"/>
</dbReference>
<dbReference type="FunFam" id="2.60.40.10:FF:000283">
    <property type="entry name" value="Immunoglobulin kappa constant"/>
    <property type="match status" value="1"/>
</dbReference>
<dbReference type="FunFam" id="2.60.40.10:FF:000998">
    <property type="entry name" value="Immunoglobulin heavy constant epsilon"/>
    <property type="match status" value="1"/>
</dbReference>
<proteinExistence type="predicted"/>
<evidence type="ECO:0000256" key="3">
    <source>
        <dbReference type="SAM" id="Phobius"/>
    </source>
</evidence>
<feature type="transmembrane region" description="Helical" evidence="3">
    <location>
        <begin position="460"/>
        <end position="480"/>
    </location>
</feature>
<evidence type="ECO:0000313" key="6">
    <source>
        <dbReference type="Proteomes" id="UP001066276"/>
    </source>
</evidence>
<protein>
    <recommendedName>
        <fullName evidence="4">Ig-like domain-containing protein</fullName>
    </recommendedName>
</protein>
<reference evidence="5" key="1">
    <citation type="journal article" date="2022" name="bioRxiv">
        <title>Sequencing and chromosome-scale assembly of the giantPleurodeles waltlgenome.</title>
        <authorList>
            <person name="Brown T."/>
            <person name="Elewa A."/>
            <person name="Iarovenko S."/>
            <person name="Subramanian E."/>
            <person name="Araus A.J."/>
            <person name="Petzold A."/>
            <person name="Susuki M."/>
            <person name="Suzuki K.-i.T."/>
            <person name="Hayashi T."/>
            <person name="Toyoda A."/>
            <person name="Oliveira C."/>
            <person name="Osipova E."/>
            <person name="Leigh N.D."/>
            <person name="Simon A."/>
            <person name="Yun M.H."/>
        </authorList>
    </citation>
    <scope>NUCLEOTIDE SEQUENCE</scope>
    <source>
        <strain evidence="5">20211129_DDA</strain>
        <tissue evidence="5">Liver</tissue>
    </source>
</reference>
<name>A0AAV7QAC3_PLEWA</name>
<feature type="domain" description="Ig-like" evidence="4">
    <location>
        <begin position="12"/>
        <end position="107"/>
    </location>
</feature>
<dbReference type="InterPro" id="IPR036179">
    <property type="entry name" value="Ig-like_dom_sf"/>
</dbReference>
<dbReference type="PANTHER" id="PTHR23411">
    <property type="entry name" value="TAPASIN"/>
    <property type="match status" value="1"/>
</dbReference>
<sequence length="485" mass="52947">MARGSAEPISAPMVFPLVPCCGSVGSGGSVSLGCLATGYMPDPVNITWNSGAITTVVTTPPSVYSSSRGTYMRSSQITVPAARLRNGTYECSVEHEYTGLKQEKTVKVLPCTEPLVKVVLSPPCDTVQPLTKFSNRTEVELICLISNFYPSYIRVQWLANGKPISAQTTPVATKGDDGLFSASSQLTVNKGEYNRGTLYSCSITHPASGFSTLANISKCAEPCPLNMGVYLLPPSFEDLYLTQSAHLVCLVTNMKTTESFEILWARSTQGPLKVSTEDPQLHENGTYSVVSKLAICADDWVSREKFTCTIKHQDLPSPVKAEIVKRKDGSSRAPAVYLLPPSPEELSVREVATITCFVKDFNPDEIFVKWLKNGKEVSTGSYITTEPTQALAGGSYFLYSSMQADAAEWNEGESFTCAVGHEALPMHLIQKSIDKFTDFTEILSEVHEYSEIEGDYKATAATFMVLFLLSLFYSTTITLFKVKSN</sequence>
<dbReference type="PROSITE" id="PS51257">
    <property type="entry name" value="PROKAR_LIPOPROTEIN"/>
    <property type="match status" value="1"/>
</dbReference>
<evidence type="ECO:0000259" key="4">
    <source>
        <dbReference type="PROSITE" id="PS50835"/>
    </source>
</evidence>
<dbReference type="SUPFAM" id="SSF48726">
    <property type="entry name" value="Immunoglobulin"/>
    <property type="match status" value="4"/>
</dbReference>
<evidence type="ECO:0000256" key="1">
    <source>
        <dbReference type="ARBA" id="ARBA00023157"/>
    </source>
</evidence>
<keyword evidence="3" id="KW-1133">Transmembrane helix</keyword>
<dbReference type="FunFam" id="2.60.40.10:FF:000463">
    <property type="entry name" value="Immunoglobulin heavy constant gamma 1"/>
    <property type="match status" value="1"/>
</dbReference>
<dbReference type="InterPro" id="IPR007110">
    <property type="entry name" value="Ig-like_dom"/>
</dbReference>
<dbReference type="InterPro" id="IPR003597">
    <property type="entry name" value="Ig_C1-set"/>
</dbReference>
<keyword evidence="3" id="KW-0472">Membrane</keyword>
<dbReference type="EMBL" id="JANPWB010000010">
    <property type="protein sequence ID" value="KAJ1137371.1"/>
    <property type="molecule type" value="Genomic_DNA"/>
</dbReference>
<dbReference type="Pfam" id="PF07654">
    <property type="entry name" value="C1-set"/>
    <property type="match status" value="4"/>
</dbReference>
<keyword evidence="6" id="KW-1185">Reference proteome</keyword>
<evidence type="ECO:0000313" key="5">
    <source>
        <dbReference type="EMBL" id="KAJ1137371.1"/>
    </source>
</evidence>
<organism evidence="5 6">
    <name type="scientific">Pleurodeles waltl</name>
    <name type="common">Iberian ribbed newt</name>
    <dbReference type="NCBI Taxonomy" id="8319"/>
    <lineage>
        <taxon>Eukaryota</taxon>
        <taxon>Metazoa</taxon>
        <taxon>Chordata</taxon>
        <taxon>Craniata</taxon>
        <taxon>Vertebrata</taxon>
        <taxon>Euteleostomi</taxon>
        <taxon>Amphibia</taxon>
        <taxon>Batrachia</taxon>
        <taxon>Caudata</taxon>
        <taxon>Salamandroidea</taxon>
        <taxon>Salamandridae</taxon>
        <taxon>Pleurodelinae</taxon>
        <taxon>Pleurodeles</taxon>
    </lineage>
</organism>
<evidence type="ECO:0000256" key="2">
    <source>
        <dbReference type="ARBA" id="ARBA00023319"/>
    </source>
</evidence>
<dbReference type="Proteomes" id="UP001066276">
    <property type="component" value="Chromosome 6"/>
</dbReference>
<keyword evidence="3" id="KW-0812">Transmembrane</keyword>
<dbReference type="Gene3D" id="2.60.40.10">
    <property type="entry name" value="Immunoglobulins"/>
    <property type="match status" value="4"/>
</dbReference>
<dbReference type="AlphaFoldDB" id="A0AAV7QAC3"/>
<comment type="caution">
    <text evidence="5">The sequence shown here is derived from an EMBL/GenBank/DDBJ whole genome shotgun (WGS) entry which is preliminary data.</text>
</comment>
<accession>A0AAV7QAC3</accession>
<feature type="domain" description="Ig-like" evidence="4">
    <location>
        <begin position="334"/>
        <end position="434"/>
    </location>
</feature>
<dbReference type="PROSITE" id="PS50835">
    <property type="entry name" value="IG_LIKE"/>
    <property type="match status" value="4"/>
</dbReference>
<feature type="domain" description="Ig-like" evidence="4">
    <location>
        <begin position="234"/>
        <end position="324"/>
    </location>
</feature>
<keyword evidence="1" id="KW-1015">Disulfide bond</keyword>
<dbReference type="SMART" id="SM00407">
    <property type="entry name" value="IGc1"/>
    <property type="match status" value="4"/>
</dbReference>
<dbReference type="InterPro" id="IPR013783">
    <property type="entry name" value="Ig-like_fold"/>
</dbReference>
<dbReference type="InterPro" id="IPR003006">
    <property type="entry name" value="Ig/MHC_CS"/>
</dbReference>